<comment type="caution">
    <text evidence="2">The sequence shown here is derived from an EMBL/GenBank/DDBJ whole genome shotgun (WGS) entry which is preliminary data.</text>
</comment>
<dbReference type="Proteomes" id="UP001497644">
    <property type="component" value="Unassembled WGS sequence"/>
</dbReference>
<feature type="compositionally biased region" description="Low complexity" evidence="1">
    <location>
        <begin position="7"/>
        <end position="27"/>
    </location>
</feature>
<keyword evidence="3" id="KW-1185">Reference proteome</keyword>
<organism evidence="2 3">
    <name type="scientific">Lasius platythorax</name>
    <dbReference type="NCBI Taxonomy" id="488582"/>
    <lineage>
        <taxon>Eukaryota</taxon>
        <taxon>Metazoa</taxon>
        <taxon>Ecdysozoa</taxon>
        <taxon>Arthropoda</taxon>
        <taxon>Hexapoda</taxon>
        <taxon>Insecta</taxon>
        <taxon>Pterygota</taxon>
        <taxon>Neoptera</taxon>
        <taxon>Endopterygota</taxon>
        <taxon>Hymenoptera</taxon>
        <taxon>Apocrita</taxon>
        <taxon>Aculeata</taxon>
        <taxon>Formicoidea</taxon>
        <taxon>Formicidae</taxon>
        <taxon>Formicinae</taxon>
        <taxon>Lasius</taxon>
        <taxon>Lasius</taxon>
    </lineage>
</organism>
<dbReference type="AlphaFoldDB" id="A0AAV2MXA1"/>
<gene>
    <name evidence="2" type="ORF">LPLAT_LOCUS6904</name>
</gene>
<protein>
    <submittedName>
        <fullName evidence="2">Uncharacterized protein</fullName>
    </submittedName>
</protein>
<sequence>MISMDKNNNGNNNDGNMMEHNNGNNNESVVPNKDCSEEMNDVASNIDVCKSIMLTDEIDRNSRANVEVENYNYQEITDLSTSCDINTMISMDENNNGNNESVMPNKDRIIEETDIASNTGICIPTLLNNESERHEQEKEIDQEITDLPATFDINTIIFTNEDGTIETVMPNNSFENNNIEIADISLDANISLSDLLNGPDLINDCGRRLSFNVTGM</sequence>
<evidence type="ECO:0000313" key="2">
    <source>
        <dbReference type="EMBL" id="CAL1672227.1"/>
    </source>
</evidence>
<evidence type="ECO:0000256" key="1">
    <source>
        <dbReference type="SAM" id="MobiDB-lite"/>
    </source>
</evidence>
<accession>A0AAV2MXA1</accession>
<feature type="region of interest" description="Disordered" evidence="1">
    <location>
        <begin position="1"/>
        <end position="33"/>
    </location>
</feature>
<evidence type="ECO:0000313" key="3">
    <source>
        <dbReference type="Proteomes" id="UP001497644"/>
    </source>
</evidence>
<dbReference type="EMBL" id="CAXIPU020000468">
    <property type="protein sequence ID" value="CAL1672227.1"/>
    <property type="molecule type" value="Genomic_DNA"/>
</dbReference>
<name>A0AAV2MXA1_9HYME</name>
<reference evidence="2" key="1">
    <citation type="submission" date="2024-04" db="EMBL/GenBank/DDBJ databases">
        <authorList>
            <consortium name="Molecular Ecology Group"/>
        </authorList>
    </citation>
    <scope>NUCLEOTIDE SEQUENCE</scope>
</reference>
<proteinExistence type="predicted"/>